<gene>
    <name evidence="1" type="ORF">MNBD_GAMMA10-293</name>
</gene>
<reference evidence="1" key="1">
    <citation type="submission" date="2018-06" db="EMBL/GenBank/DDBJ databases">
        <authorList>
            <person name="Zhirakovskaya E."/>
        </authorList>
    </citation>
    <scope>NUCLEOTIDE SEQUENCE</scope>
</reference>
<evidence type="ECO:0000313" key="1">
    <source>
        <dbReference type="EMBL" id="VAW67023.1"/>
    </source>
</evidence>
<accession>A0A3B0XSI4</accession>
<organism evidence="1">
    <name type="scientific">hydrothermal vent metagenome</name>
    <dbReference type="NCBI Taxonomy" id="652676"/>
    <lineage>
        <taxon>unclassified sequences</taxon>
        <taxon>metagenomes</taxon>
        <taxon>ecological metagenomes</taxon>
    </lineage>
</organism>
<dbReference type="AlphaFoldDB" id="A0A3B0XSI4"/>
<name>A0A3B0XSI4_9ZZZZ</name>
<protein>
    <submittedName>
        <fullName evidence="1">Uncharacterized protein</fullName>
    </submittedName>
</protein>
<dbReference type="EMBL" id="UOFJ01000248">
    <property type="protein sequence ID" value="VAW67023.1"/>
    <property type="molecule type" value="Genomic_DNA"/>
</dbReference>
<proteinExistence type="predicted"/>
<sequence>MWLIVFQIIDKKNSLSILIITLVFSVSCTSKIEEFESRCQGWNDEFALSNEIYRQLNMHHYERYIAIKTGTDREDAYTFYFLGEIAGSGIFIHANSSGLITGDILPPYVNKAFEFFPENLDVLQNYTDSSDTMAHLSCAYMKIKVQEKTKSTSFYNYIFMRSLEEPVSHEGVAAMVRVENYFSDVLLKPGNSKTFNGKVVNINAIPELSKEEKKVLMKRINKDSVLYEVP</sequence>